<dbReference type="AlphaFoldDB" id="A0A0F9H3H7"/>
<accession>A0A0F9H3H7</accession>
<organism evidence="1">
    <name type="scientific">marine sediment metagenome</name>
    <dbReference type="NCBI Taxonomy" id="412755"/>
    <lineage>
        <taxon>unclassified sequences</taxon>
        <taxon>metagenomes</taxon>
        <taxon>ecological metagenomes</taxon>
    </lineage>
</organism>
<dbReference type="EMBL" id="LAZR01016191">
    <property type="protein sequence ID" value="KKM05565.1"/>
    <property type="molecule type" value="Genomic_DNA"/>
</dbReference>
<protein>
    <submittedName>
        <fullName evidence="1">Uncharacterized protein</fullName>
    </submittedName>
</protein>
<gene>
    <name evidence="1" type="ORF">LCGC14_1752820</name>
</gene>
<proteinExistence type="predicted"/>
<sequence>MEGNKMRFLTLSDFSRYSNKLDMMASIAEFKIPKGMVYAFSTRMNMSIFVQEENLFVGDGSTVAFTLTSDAIQCADLGAAATPGEDMKNQIVVYNDGAVDTDWDIAWATMIITFDTAPLNTKEVNVFYCSKLNAAVGARSKILEVRAEAPAGQNLGIPIFSGSLDEIMGNEQNSDLAPLRLDSAVLLPEGFVLAAKVNASAACLDGTELIKTGSSVFSDGAYAAERLRIPYDRLPLTRFAKTPQEVRNFKARILASMATS</sequence>
<reference evidence="1" key="1">
    <citation type="journal article" date="2015" name="Nature">
        <title>Complex archaea that bridge the gap between prokaryotes and eukaryotes.</title>
        <authorList>
            <person name="Spang A."/>
            <person name="Saw J.H."/>
            <person name="Jorgensen S.L."/>
            <person name="Zaremba-Niedzwiedzka K."/>
            <person name="Martijn J."/>
            <person name="Lind A.E."/>
            <person name="van Eijk R."/>
            <person name="Schleper C."/>
            <person name="Guy L."/>
            <person name="Ettema T.J."/>
        </authorList>
    </citation>
    <scope>NUCLEOTIDE SEQUENCE</scope>
</reference>
<name>A0A0F9H3H7_9ZZZZ</name>
<evidence type="ECO:0000313" key="1">
    <source>
        <dbReference type="EMBL" id="KKM05565.1"/>
    </source>
</evidence>
<comment type="caution">
    <text evidence="1">The sequence shown here is derived from an EMBL/GenBank/DDBJ whole genome shotgun (WGS) entry which is preliminary data.</text>
</comment>